<organism evidence="1 2">
    <name type="scientific">Streptomonospora algeriensis</name>
    <dbReference type="NCBI Taxonomy" id="995084"/>
    <lineage>
        <taxon>Bacteria</taxon>
        <taxon>Bacillati</taxon>
        <taxon>Actinomycetota</taxon>
        <taxon>Actinomycetes</taxon>
        <taxon>Streptosporangiales</taxon>
        <taxon>Nocardiopsidaceae</taxon>
        <taxon>Streptomonospora</taxon>
    </lineage>
</organism>
<name>A0ABW3BB06_9ACTN</name>
<accession>A0ABW3BB06</accession>
<keyword evidence="1" id="KW-0378">Hydrolase</keyword>
<keyword evidence="2" id="KW-1185">Reference proteome</keyword>
<proteinExistence type="predicted"/>
<evidence type="ECO:0000313" key="2">
    <source>
        <dbReference type="Proteomes" id="UP001596956"/>
    </source>
</evidence>
<dbReference type="Proteomes" id="UP001596956">
    <property type="component" value="Unassembled WGS sequence"/>
</dbReference>
<comment type="caution">
    <text evidence="1">The sequence shown here is derived from an EMBL/GenBank/DDBJ whole genome shotgun (WGS) entry which is preliminary data.</text>
</comment>
<protein>
    <submittedName>
        <fullName evidence="1">Helicase</fullName>
    </submittedName>
</protein>
<keyword evidence="1" id="KW-0347">Helicase</keyword>
<reference evidence="2" key="1">
    <citation type="journal article" date="2019" name="Int. J. Syst. Evol. Microbiol.">
        <title>The Global Catalogue of Microorganisms (GCM) 10K type strain sequencing project: providing services to taxonomists for standard genome sequencing and annotation.</title>
        <authorList>
            <consortium name="The Broad Institute Genomics Platform"/>
            <consortium name="The Broad Institute Genome Sequencing Center for Infectious Disease"/>
            <person name="Wu L."/>
            <person name="Ma J."/>
        </authorList>
    </citation>
    <scope>NUCLEOTIDE SEQUENCE [LARGE SCALE GENOMIC DNA]</scope>
    <source>
        <strain evidence="2">CCUG 63369</strain>
    </source>
</reference>
<sequence>RCGVVRTDAVTRRTTLLLVRYRFHLTLPSRHGTRQMVAEDARLLAFAGSPDNAEWLSSEDAVALLEAEAAENTDPAFGERTMQRVLGALDQASGHLDAYGEQLARELDASHRRVRSASGEIVRGLKVTAQKPADILGAYVYLPAAPAGGTA</sequence>
<gene>
    <name evidence="1" type="ORF">ACFQZU_02795</name>
</gene>
<keyword evidence="1" id="KW-0547">Nucleotide-binding</keyword>
<keyword evidence="1" id="KW-0067">ATP-binding</keyword>
<evidence type="ECO:0000313" key="1">
    <source>
        <dbReference type="EMBL" id="MFD0800245.1"/>
    </source>
</evidence>
<feature type="non-terminal residue" evidence="1">
    <location>
        <position position="1"/>
    </location>
</feature>
<dbReference type="EMBL" id="JBHTHR010000033">
    <property type="protein sequence ID" value="MFD0800245.1"/>
    <property type="molecule type" value="Genomic_DNA"/>
</dbReference>
<dbReference type="GO" id="GO:0004386">
    <property type="term" value="F:helicase activity"/>
    <property type="evidence" value="ECO:0007669"/>
    <property type="project" value="UniProtKB-KW"/>
</dbReference>